<gene>
    <name evidence="2" type="ORF">CCHR01_17740</name>
</gene>
<keyword evidence="3" id="KW-1185">Reference proteome</keyword>
<dbReference type="Proteomes" id="UP001243330">
    <property type="component" value="Unassembled WGS sequence"/>
</dbReference>
<proteinExistence type="predicted"/>
<sequence length="190" mass="21158">MGLPVCSIGCRWRTLPPEVTARSKTEFEKERTEISLPRPEPTGCFFVVSCPGDQSTASRAGTPNGNCQMPCLKPRIPVFLAADGVADIQEFNPPRSFDQLQIPTHHPSPSMTRPTRRTLASPHPSNIILATSCSLDNLTSPILRDSSHLGRVRWTEYGHQRYLLSRTQRREAGGEKDFKLTRNTGPRPLP</sequence>
<dbReference type="EMBL" id="JAQOWY010000648">
    <property type="protein sequence ID" value="KAK1839630.1"/>
    <property type="molecule type" value="Genomic_DNA"/>
</dbReference>
<reference evidence="2" key="1">
    <citation type="submission" date="2023-01" db="EMBL/GenBank/DDBJ databases">
        <title>Colletotrichum chrysophilum M932 genome sequence.</title>
        <authorList>
            <person name="Baroncelli R."/>
        </authorList>
    </citation>
    <scope>NUCLEOTIDE SEQUENCE</scope>
    <source>
        <strain evidence="2">M932</strain>
    </source>
</reference>
<dbReference type="AlphaFoldDB" id="A0AAD9A1V9"/>
<feature type="region of interest" description="Disordered" evidence="1">
    <location>
        <begin position="96"/>
        <end position="121"/>
    </location>
</feature>
<evidence type="ECO:0000313" key="3">
    <source>
        <dbReference type="Proteomes" id="UP001243330"/>
    </source>
</evidence>
<organism evidence="2 3">
    <name type="scientific">Colletotrichum chrysophilum</name>
    <dbReference type="NCBI Taxonomy" id="1836956"/>
    <lineage>
        <taxon>Eukaryota</taxon>
        <taxon>Fungi</taxon>
        <taxon>Dikarya</taxon>
        <taxon>Ascomycota</taxon>
        <taxon>Pezizomycotina</taxon>
        <taxon>Sordariomycetes</taxon>
        <taxon>Hypocreomycetidae</taxon>
        <taxon>Glomerellales</taxon>
        <taxon>Glomerellaceae</taxon>
        <taxon>Colletotrichum</taxon>
        <taxon>Colletotrichum gloeosporioides species complex</taxon>
    </lineage>
</organism>
<evidence type="ECO:0000256" key="1">
    <source>
        <dbReference type="SAM" id="MobiDB-lite"/>
    </source>
</evidence>
<accession>A0AAD9A1V9</accession>
<feature type="region of interest" description="Disordered" evidence="1">
    <location>
        <begin position="167"/>
        <end position="190"/>
    </location>
</feature>
<comment type="caution">
    <text evidence="2">The sequence shown here is derived from an EMBL/GenBank/DDBJ whole genome shotgun (WGS) entry which is preliminary data.</text>
</comment>
<feature type="compositionally biased region" description="Basic and acidic residues" evidence="1">
    <location>
        <begin position="168"/>
        <end position="180"/>
    </location>
</feature>
<feature type="compositionally biased region" description="Polar residues" evidence="1">
    <location>
        <begin position="98"/>
        <end position="113"/>
    </location>
</feature>
<name>A0AAD9A1V9_9PEZI</name>
<protein>
    <submittedName>
        <fullName evidence="2">Uncharacterized protein</fullName>
    </submittedName>
</protein>
<evidence type="ECO:0000313" key="2">
    <source>
        <dbReference type="EMBL" id="KAK1839630.1"/>
    </source>
</evidence>